<name>A0AAV4T8W0_CAEEX</name>
<sequence>MLLGSEESVPSRTIHRRTIFNRKIEKTATSATAKQSSNFLKQVLFPFYPFFPILCQSQSFQFEQIGSLNPGRRSLSRFPPAPLFFGVVKSSGRKRTSSEREVVIAEDKNARGGGFIIRRFR</sequence>
<proteinExistence type="predicted"/>
<dbReference type="EMBL" id="BPLR01010859">
    <property type="protein sequence ID" value="GIY42520.1"/>
    <property type="molecule type" value="Genomic_DNA"/>
</dbReference>
<reference evidence="1 2" key="1">
    <citation type="submission" date="2021-06" db="EMBL/GenBank/DDBJ databases">
        <title>Caerostris extrusa draft genome.</title>
        <authorList>
            <person name="Kono N."/>
            <person name="Arakawa K."/>
        </authorList>
    </citation>
    <scope>NUCLEOTIDE SEQUENCE [LARGE SCALE GENOMIC DNA]</scope>
</reference>
<organism evidence="1 2">
    <name type="scientific">Caerostris extrusa</name>
    <name type="common">Bark spider</name>
    <name type="synonym">Caerostris bankana</name>
    <dbReference type="NCBI Taxonomy" id="172846"/>
    <lineage>
        <taxon>Eukaryota</taxon>
        <taxon>Metazoa</taxon>
        <taxon>Ecdysozoa</taxon>
        <taxon>Arthropoda</taxon>
        <taxon>Chelicerata</taxon>
        <taxon>Arachnida</taxon>
        <taxon>Araneae</taxon>
        <taxon>Araneomorphae</taxon>
        <taxon>Entelegynae</taxon>
        <taxon>Araneoidea</taxon>
        <taxon>Araneidae</taxon>
        <taxon>Caerostris</taxon>
    </lineage>
</organism>
<protein>
    <submittedName>
        <fullName evidence="1">Uncharacterized protein</fullName>
    </submittedName>
</protein>
<evidence type="ECO:0000313" key="1">
    <source>
        <dbReference type="EMBL" id="GIY42520.1"/>
    </source>
</evidence>
<gene>
    <name evidence="1" type="ORF">CEXT_563691</name>
</gene>
<dbReference type="Proteomes" id="UP001054945">
    <property type="component" value="Unassembled WGS sequence"/>
</dbReference>
<dbReference type="AlphaFoldDB" id="A0AAV4T8W0"/>
<comment type="caution">
    <text evidence="1">The sequence shown here is derived from an EMBL/GenBank/DDBJ whole genome shotgun (WGS) entry which is preliminary data.</text>
</comment>
<evidence type="ECO:0000313" key="2">
    <source>
        <dbReference type="Proteomes" id="UP001054945"/>
    </source>
</evidence>
<accession>A0AAV4T8W0</accession>
<keyword evidence="2" id="KW-1185">Reference proteome</keyword>